<dbReference type="AlphaFoldDB" id="A0A250KYW8"/>
<dbReference type="EMBL" id="AP017928">
    <property type="protein sequence ID" value="BBA36181.1"/>
    <property type="molecule type" value="Genomic_DNA"/>
</dbReference>
<proteinExistence type="predicted"/>
<evidence type="ECO:0000313" key="2">
    <source>
        <dbReference type="Proteomes" id="UP000266313"/>
    </source>
</evidence>
<organism evidence="1 2">
    <name type="scientific">Methylocaldum marinum</name>
    <dbReference type="NCBI Taxonomy" id="1432792"/>
    <lineage>
        <taxon>Bacteria</taxon>
        <taxon>Pseudomonadati</taxon>
        <taxon>Pseudomonadota</taxon>
        <taxon>Gammaproteobacteria</taxon>
        <taxon>Methylococcales</taxon>
        <taxon>Methylococcaceae</taxon>
        <taxon>Methylocaldum</taxon>
    </lineage>
</organism>
<evidence type="ECO:0000313" key="1">
    <source>
        <dbReference type="EMBL" id="BBA36181.1"/>
    </source>
</evidence>
<protein>
    <submittedName>
        <fullName evidence="1">Uncharacterized protein</fullName>
    </submittedName>
</protein>
<accession>A0A250KYW8</accession>
<dbReference type="Proteomes" id="UP000266313">
    <property type="component" value="Chromosome"/>
</dbReference>
<dbReference type="OrthoDB" id="5569158at2"/>
<gene>
    <name evidence="1" type="ORF">sS8_4251</name>
</gene>
<sequence>MSFDMKLDWSEADVAKLLASVEDDRDWRLEVDKNGIVSLKDKTSNPTDTAYDQELHCFFELWQQGTDFVGPSAAGDKQLVATIANALRKNYPVLAQGQFVYI</sequence>
<name>A0A250KYW8_9GAMM</name>
<keyword evidence="2" id="KW-1185">Reference proteome</keyword>
<dbReference type="KEGG" id="mmai:sS8_4251"/>
<dbReference type="RefSeq" id="WP_119631399.1">
    <property type="nucleotide sequence ID" value="NZ_AP017928.1"/>
</dbReference>
<reference evidence="1 2" key="1">
    <citation type="submission" date="2016-12" db="EMBL/GenBank/DDBJ databases">
        <title>Genome sequencing of Methylocaldum marinum.</title>
        <authorList>
            <person name="Takeuchi M."/>
            <person name="Kamagata Y."/>
            <person name="Hiraoka S."/>
            <person name="Oshima K."/>
            <person name="Hattori M."/>
            <person name="Iwasaki W."/>
        </authorList>
    </citation>
    <scope>NUCLEOTIDE SEQUENCE [LARGE SCALE GENOMIC DNA]</scope>
    <source>
        <strain evidence="1 2">S8</strain>
    </source>
</reference>